<name>A0ACD1AE70_9FIRM</name>
<reference evidence="1" key="1">
    <citation type="submission" date="2019-08" db="EMBL/GenBank/DDBJ databases">
        <title>Genome sequence of Clostridiales bacterium MT110.</title>
        <authorList>
            <person name="Cao J."/>
        </authorList>
    </citation>
    <scope>NUCLEOTIDE SEQUENCE</scope>
    <source>
        <strain evidence="1">MT110</strain>
    </source>
</reference>
<proteinExistence type="predicted"/>
<evidence type="ECO:0000313" key="1">
    <source>
        <dbReference type="EMBL" id="QOX64684.1"/>
    </source>
</evidence>
<dbReference type="Proteomes" id="UP000594014">
    <property type="component" value="Chromosome"/>
</dbReference>
<evidence type="ECO:0000313" key="2">
    <source>
        <dbReference type="Proteomes" id="UP000594014"/>
    </source>
</evidence>
<accession>A0ACD1AE70</accession>
<keyword evidence="2" id="KW-1185">Reference proteome</keyword>
<sequence>MQIRMQRRRTETGGRHSQGGKQMANRVTNAGYVKWPTFEEIKEMFKEHFIMDRREDGVVTVRMHCKGGPLIWSMELHDAIGKMWRLLGTDRSTEMIIFTGTGNIWVTDFEAASWAPEGDNAGETRYNHMFVDGRRMIITMIQDTEVPTLGVLSGSGGHIELACMCDFCIAADDIVVLDPHMLPGTNNVPGDGIQSCFMELMPTRQAVWYLMTGDKMTAQQALQYGLVSEIVPREKLMDRAYEIADLLMSQNRIARRLATQVVRRPWKKRIVDDLDCAFGTEMFGMFCAEELHSELLSMIEYLGLKDKIEPPLVGKIR</sequence>
<organism evidence="1 2">
    <name type="scientific">Anoxybacterium hadale</name>
    <dbReference type="NCBI Taxonomy" id="3408580"/>
    <lineage>
        <taxon>Bacteria</taxon>
        <taxon>Bacillati</taxon>
        <taxon>Bacillota</taxon>
        <taxon>Clostridia</taxon>
        <taxon>Peptostreptococcales</taxon>
        <taxon>Anaerovoracaceae</taxon>
        <taxon>Anoxybacterium</taxon>
    </lineage>
</organism>
<dbReference type="EMBL" id="CP042469">
    <property type="protein sequence ID" value="QOX64684.1"/>
    <property type="molecule type" value="Genomic_DNA"/>
</dbReference>
<gene>
    <name evidence="1" type="ORF">FRZ06_15705</name>
</gene>
<protein>
    <submittedName>
        <fullName evidence="1">Enoyl-CoA hydratase/isomerase family protein</fullName>
    </submittedName>
</protein>